<accession>A0A6G1IUP2</accession>
<gene>
    <name evidence="1" type="ORF">K458DRAFT_420325</name>
</gene>
<dbReference type="Proteomes" id="UP000799291">
    <property type="component" value="Unassembled WGS sequence"/>
</dbReference>
<name>A0A6G1IUP2_9PLEO</name>
<sequence>MKKGDGLMVAESSYNGQYDLHRPFPGTTDKGKAWKRPAIDPDQEVKWAQHAMDNLRVAAKAQGVSVKELRHIGRHNIETEDVQNILRDLMGGVPGKKTFTVAGNPAEVAKIEPTLHAKTTNALLRDNAAELGNLKITQYTVTFDGSRFDMMIDVAP</sequence>
<proteinExistence type="predicted"/>
<reference evidence="1" key="1">
    <citation type="journal article" date="2020" name="Stud. Mycol.">
        <title>101 Dothideomycetes genomes: a test case for predicting lifestyles and emergence of pathogens.</title>
        <authorList>
            <person name="Haridas S."/>
            <person name="Albert R."/>
            <person name="Binder M."/>
            <person name="Bloem J."/>
            <person name="Labutti K."/>
            <person name="Salamov A."/>
            <person name="Andreopoulos B."/>
            <person name="Baker S."/>
            <person name="Barry K."/>
            <person name="Bills G."/>
            <person name="Bluhm B."/>
            <person name="Cannon C."/>
            <person name="Castanera R."/>
            <person name="Culley D."/>
            <person name="Daum C."/>
            <person name="Ezra D."/>
            <person name="Gonzalez J."/>
            <person name="Henrissat B."/>
            <person name="Kuo A."/>
            <person name="Liang C."/>
            <person name="Lipzen A."/>
            <person name="Lutzoni F."/>
            <person name="Magnuson J."/>
            <person name="Mondo S."/>
            <person name="Nolan M."/>
            <person name="Ohm R."/>
            <person name="Pangilinan J."/>
            <person name="Park H.-J."/>
            <person name="Ramirez L."/>
            <person name="Alfaro M."/>
            <person name="Sun H."/>
            <person name="Tritt A."/>
            <person name="Yoshinaga Y."/>
            <person name="Zwiers L.-H."/>
            <person name="Turgeon B."/>
            <person name="Goodwin S."/>
            <person name="Spatafora J."/>
            <person name="Crous P."/>
            <person name="Grigoriev I."/>
        </authorList>
    </citation>
    <scope>NUCLEOTIDE SEQUENCE</scope>
    <source>
        <strain evidence="1">CBS 122367</strain>
    </source>
</reference>
<dbReference type="AlphaFoldDB" id="A0A6G1IUP2"/>
<keyword evidence="2" id="KW-1185">Reference proteome</keyword>
<evidence type="ECO:0000313" key="1">
    <source>
        <dbReference type="EMBL" id="KAF2681966.1"/>
    </source>
</evidence>
<evidence type="ECO:0000313" key="2">
    <source>
        <dbReference type="Proteomes" id="UP000799291"/>
    </source>
</evidence>
<dbReference type="EMBL" id="MU005589">
    <property type="protein sequence ID" value="KAF2681966.1"/>
    <property type="molecule type" value="Genomic_DNA"/>
</dbReference>
<organism evidence="1 2">
    <name type="scientific">Lentithecium fluviatile CBS 122367</name>
    <dbReference type="NCBI Taxonomy" id="1168545"/>
    <lineage>
        <taxon>Eukaryota</taxon>
        <taxon>Fungi</taxon>
        <taxon>Dikarya</taxon>
        <taxon>Ascomycota</taxon>
        <taxon>Pezizomycotina</taxon>
        <taxon>Dothideomycetes</taxon>
        <taxon>Pleosporomycetidae</taxon>
        <taxon>Pleosporales</taxon>
        <taxon>Massarineae</taxon>
        <taxon>Lentitheciaceae</taxon>
        <taxon>Lentithecium</taxon>
    </lineage>
</organism>
<protein>
    <submittedName>
        <fullName evidence="1">Uncharacterized protein</fullName>
    </submittedName>
</protein>